<organism evidence="1 2">
    <name type="scientific">Delitschia confertaspora ATCC 74209</name>
    <dbReference type="NCBI Taxonomy" id="1513339"/>
    <lineage>
        <taxon>Eukaryota</taxon>
        <taxon>Fungi</taxon>
        <taxon>Dikarya</taxon>
        <taxon>Ascomycota</taxon>
        <taxon>Pezizomycotina</taxon>
        <taxon>Dothideomycetes</taxon>
        <taxon>Pleosporomycetidae</taxon>
        <taxon>Pleosporales</taxon>
        <taxon>Delitschiaceae</taxon>
        <taxon>Delitschia</taxon>
    </lineage>
</organism>
<name>A0A9P4JIP4_9PLEO</name>
<comment type="caution">
    <text evidence="1">The sequence shown here is derived from an EMBL/GenBank/DDBJ whole genome shotgun (WGS) entry which is preliminary data.</text>
</comment>
<evidence type="ECO:0000313" key="1">
    <source>
        <dbReference type="EMBL" id="KAF2197929.1"/>
    </source>
</evidence>
<feature type="non-terminal residue" evidence="1">
    <location>
        <position position="51"/>
    </location>
</feature>
<accession>A0A9P4JIP4</accession>
<dbReference type="EMBL" id="ML994186">
    <property type="protein sequence ID" value="KAF2197929.1"/>
    <property type="molecule type" value="Genomic_DNA"/>
</dbReference>
<dbReference type="AlphaFoldDB" id="A0A9P4JIP4"/>
<keyword evidence="2" id="KW-1185">Reference proteome</keyword>
<gene>
    <name evidence="1" type="ORF">GQ43DRAFT_443816</name>
</gene>
<dbReference type="Proteomes" id="UP000799536">
    <property type="component" value="Unassembled WGS sequence"/>
</dbReference>
<reference evidence="1" key="1">
    <citation type="journal article" date="2020" name="Stud. Mycol.">
        <title>101 Dothideomycetes genomes: a test case for predicting lifestyles and emergence of pathogens.</title>
        <authorList>
            <person name="Haridas S."/>
            <person name="Albert R."/>
            <person name="Binder M."/>
            <person name="Bloem J."/>
            <person name="Labutti K."/>
            <person name="Salamov A."/>
            <person name="Andreopoulos B."/>
            <person name="Baker S."/>
            <person name="Barry K."/>
            <person name="Bills G."/>
            <person name="Bluhm B."/>
            <person name="Cannon C."/>
            <person name="Castanera R."/>
            <person name="Culley D."/>
            <person name="Daum C."/>
            <person name="Ezra D."/>
            <person name="Gonzalez J."/>
            <person name="Henrissat B."/>
            <person name="Kuo A."/>
            <person name="Liang C."/>
            <person name="Lipzen A."/>
            <person name="Lutzoni F."/>
            <person name="Magnuson J."/>
            <person name="Mondo S."/>
            <person name="Nolan M."/>
            <person name="Ohm R."/>
            <person name="Pangilinan J."/>
            <person name="Park H.-J."/>
            <person name="Ramirez L."/>
            <person name="Alfaro M."/>
            <person name="Sun H."/>
            <person name="Tritt A."/>
            <person name="Yoshinaga Y."/>
            <person name="Zwiers L.-H."/>
            <person name="Turgeon B."/>
            <person name="Goodwin S."/>
            <person name="Spatafora J."/>
            <person name="Crous P."/>
            <person name="Grigoriev I."/>
        </authorList>
    </citation>
    <scope>NUCLEOTIDE SEQUENCE</scope>
    <source>
        <strain evidence="1">ATCC 74209</strain>
    </source>
</reference>
<protein>
    <submittedName>
        <fullName evidence="1">Uncharacterized protein</fullName>
    </submittedName>
</protein>
<evidence type="ECO:0000313" key="2">
    <source>
        <dbReference type="Proteomes" id="UP000799536"/>
    </source>
</evidence>
<sequence>MIQMSEDSQKFPLLPPKSIYYDSLRASAYVPPQSASPLKTRITLELSCRHT</sequence>
<proteinExistence type="predicted"/>